<accession>A0A1I1NYP7</accession>
<dbReference type="Gene3D" id="3.40.50.11980">
    <property type="match status" value="1"/>
</dbReference>
<dbReference type="RefSeq" id="WP_245758905.1">
    <property type="nucleotide sequence ID" value="NZ_FOLG01000013.1"/>
</dbReference>
<evidence type="ECO:0000259" key="1">
    <source>
        <dbReference type="Pfam" id="PF11977"/>
    </source>
</evidence>
<keyword evidence="3" id="KW-1185">Reference proteome</keyword>
<sequence>MLFAFSLALLAISFVSADLADLLLLAVPMTLASLWLLVRAKLRRPPKAPRPRDRQVVIDGSNVMHWRDQTPQMNTLREVVQRLAERGFEPGVVFDANAGYKLENQYLNEQTLARRLSLHRDNVIVVAKGTPADPILLEVAHSIGARVVSNDRFRDWEDDHPEIRAPGHLIRGGYRDGNLWLDID</sequence>
<gene>
    <name evidence="2" type="ORF">SAMN04488094_11385</name>
</gene>
<dbReference type="AlphaFoldDB" id="A0A1I1NYP7"/>
<dbReference type="Proteomes" id="UP000198728">
    <property type="component" value="Unassembled WGS sequence"/>
</dbReference>
<reference evidence="2 3" key="1">
    <citation type="submission" date="2016-10" db="EMBL/GenBank/DDBJ databases">
        <authorList>
            <person name="de Groot N.N."/>
        </authorList>
    </citation>
    <scope>NUCLEOTIDE SEQUENCE [LARGE SCALE GENOMIC DNA]</scope>
    <source>
        <strain evidence="2 3">DSM 19548</strain>
    </source>
</reference>
<dbReference type="STRING" id="441112.SAMN04488094_11385"/>
<dbReference type="InterPro" id="IPR021869">
    <property type="entry name" value="RNase_Zc3h12_NYN"/>
</dbReference>
<protein>
    <submittedName>
        <fullName evidence="2">Zc3h12a-like Ribonuclease NYN domain-containing protein</fullName>
    </submittedName>
</protein>
<dbReference type="EMBL" id="FOLG01000013">
    <property type="protein sequence ID" value="SFD02462.1"/>
    <property type="molecule type" value="Genomic_DNA"/>
</dbReference>
<feature type="domain" description="RNase NYN" evidence="1">
    <location>
        <begin position="54"/>
        <end position="164"/>
    </location>
</feature>
<evidence type="ECO:0000313" key="2">
    <source>
        <dbReference type="EMBL" id="SFD02462.1"/>
    </source>
</evidence>
<organism evidence="2 3">
    <name type="scientific">Tropicimonas isoalkanivorans</name>
    <dbReference type="NCBI Taxonomy" id="441112"/>
    <lineage>
        <taxon>Bacteria</taxon>
        <taxon>Pseudomonadati</taxon>
        <taxon>Pseudomonadota</taxon>
        <taxon>Alphaproteobacteria</taxon>
        <taxon>Rhodobacterales</taxon>
        <taxon>Roseobacteraceae</taxon>
        <taxon>Tropicimonas</taxon>
    </lineage>
</organism>
<name>A0A1I1NYP7_9RHOB</name>
<evidence type="ECO:0000313" key="3">
    <source>
        <dbReference type="Proteomes" id="UP000198728"/>
    </source>
</evidence>
<dbReference type="Pfam" id="PF11977">
    <property type="entry name" value="RNase_Zc3h12a"/>
    <property type="match status" value="1"/>
</dbReference>
<proteinExistence type="predicted"/>